<evidence type="ECO:0000256" key="1">
    <source>
        <dbReference type="ARBA" id="ARBA00004173"/>
    </source>
</evidence>
<dbReference type="InterPro" id="IPR027266">
    <property type="entry name" value="TrmE/GcvT-like"/>
</dbReference>
<dbReference type="GO" id="GO:0016226">
    <property type="term" value="P:iron-sulfur cluster assembly"/>
    <property type="evidence" value="ECO:0007669"/>
    <property type="project" value="TreeGrafter"/>
</dbReference>
<proteinExistence type="predicted"/>
<keyword evidence="5" id="KW-0808">Transferase</keyword>
<evidence type="ECO:0000259" key="4">
    <source>
        <dbReference type="Pfam" id="PF25455"/>
    </source>
</evidence>
<keyword evidence="2" id="KW-0809">Transit peptide</keyword>
<dbReference type="Pfam" id="PF25455">
    <property type="entry name" value="Beta-barrel_CAF17_C"/>
    <property type="match status" value="1"/>
</dbReference>
<protein>
    <submittedName>
        <fullName evidence="5">IBA57</fullName>
        <ecNumber evidence="5">2.1.-.-</ecNumber>
    </submittedName>
</protein>
<dbReference type="Gene3D" id="3.30.1360.120">
    <property type="entry name" value="Probable tRNA modification gtpase trme, domain 1"/>
    <property type="match status" value="1"/>
</dbReference>
<reference evidence="5 6" key="1">
    <citation type="submission" date="2020-06" db="EMBL/GenBank/DDBJ databases">
        <authorList>
            <person name="Li R."/>
            <person name="Bekaert M."/>
        </authorList>
    </citation>
    <scope>NUCLEOTIDE SEQUENCE [LARGE SCALE GENOMIC DNA]</scope>
    <source>
        <strain evidence="6">wild</strain>
    </source>
</reference>
<keyword evidence="3" id="KW-0496">Mitochondrion</keyword>
<dbReference type="SUPFAM" id="SSF103025">
    <property type="entry name" value="Folate-binding domain"/>
    <property type="match status" value="1"/>
</dbReference>
<feature type="domain" description="CAF17 C-terminal" evidence="4">
    <location>
        <begin position="259"/>
        <end position="334"/>
    </location>
</feature>
<dbReference type="GO" id="GO:0016740">
    <property type="term" value="F:transferase activity"/>
    <property type="evidence" value="ECO:0007669"/>
    <property type="project" value="UniProtKB-KW"/>
</dbReference>
<organism evidence="5 6">
    <name type="scientific">Mytilus coruscus</name>
    <name type="common">Sea mussel</name>
    <dbReference type="NCBI Taxonomy" id="42192"/>
    <lineage>
        <taxon>Eukaryota</taxon>
        <taxon>Metazoa</taxon>
        <taxon>Spiralia</taxon>
        <taxon>Lophotrochozoa</taxon>
        <taxon>Mollusca</taxon>
        <taxon>Bivalvia</taxon>
        <taxon>Autobranchia</taxon>
        <taxon>Pteriomorphia</taxon>
        <taxon>Mytilida</taxon>
        <taxon>Mytiloidea</taxon>
        <taxon>Mytilidae</taxon>
        <taxon>Mytilinae</taxon>
        <taxon>Mytilus</taxon>
    </lineage>
</organism>
<dbReference type="AlphaFoldDB" id="A0A6J7ZXJ9"/>
<dbReference type="EC" id="2.1.-.-" evidence="5"/>
<accession>A0A6J7ZXJ9</accession>
<dbReference type="InterPro" id="IPR017703">
    <property type="entry name" value="YgfZ/GCV_T_CS"/>
</dbReference>
<dbReference type="GO" id="GO:0005759">
    <property type="term" value="C:mitochondrial matrix"/>
    <property type="evidence" value="ECO:0007669"/>
    <property type="project" value="TreeGrafter"/>
</dbReference>
<evidence type="ECO:0000256" key="3">
    <source>
        <dbReference type="ARBA" id="ARBA00023128"/>
    </source>
</evidence>
<dbReference type="PANTHER" id="PTHR22602">
    <property type="entry name" value="TRANSFERASE CAF17, MITOCHONDRIAL-RELATED"/>
    <property type="match status" value="1"/>
</dbReference>
<dbReference type="OrthoDB" id="191995at2759"/>
<evidence type="ECO:0000313" key="5">
    <source>
        <dbReference type="EMBL" id="CAC5357687.1"/>
    </source>
</evidence>
<evidence type="ECO:0000313" key="6">
    <source>
        <dbReference type="Proteomes" id="UP000507470"/>
    </source>
</evidence>
<comment type="subcellular location">
    <subcellularLocation>
        <location evidence="1">Mitochondrion</location>
    </subcellularLocation>
</comment>
<dbReference type="PANTHER" id="PTHR22602:SF0">
    <property type="entry name" value="TRANSFERASE CAF17, MITOCHONDRIAL-RELATED"/>
    <property type="match status" value="1"/>
</dbReference>
<evidence type="ECO:0000256" key="2">
    <source>
        <dbReference type="ARBA" id="ARBA00022946"/>
    </source>
</evidence>
<name>A0A6J7ZXJ9_MYTCO</name>
<dbReference type="EMBL" id="CACVKT020000219">
    <property type="protein sequence ID" value="CAC5357687.1"/>
    <property type="molecule type" value="Genomic_DNA"/>
</dbReference>
<keyword evidence="6" id="KW-1185">Reference proteome</keyword>
<dbReference type="NCBIfam" id="TIGR03317">
    <property type="entry name" value="ygfZ_signature"/>
    <property type="match status" value="1"/>
</dbReference>
<dbReference type="InterPro" id="IPR057460">
    <property type="entry name" value="CAF17_C"/>
</dbReference>
<dbReference type="InterPro" id="IPR045179">
    <property type="entry name" value="YgfZ/GcvT"/>
</dbReference>
<sequence>MKILLKTLQHISSRLQVAHSVIICRRNISSSSSWTLHALKSRGLIQLSGTDVNPFLQGLVTNDVTVLGPKCTSLHAMLLNVQGRVMYDLLLYHKVLEDNLSVIVEHDRRITTDLIKTLKRYRIRKKVNILDISDDLQVFAALPPGDESCESDLSLEHKSLYLSSEDPRINTFGRRIVAPSEDNVMKCVHQGSELIPSTEDEYHERRYMLGLSEGIIDLPPGNCFPLESNLVYLNGVCFHKGCYIGQELTARTFHTGVTRKRLMPLKFESVPTGLSAGDNIVNEKGKSIGKFRNCAVKHGLGLLRVAEIKGTISVTNKDGQIYNVQAMPPEWWPKDEDKGYL</sequence>
<gene>
    <name evidence="5" type="ORF">MCOR_1244</name>
</gene>
<dbReference type="Proteomes" id="UP000507470">
    <property type="component" value="Unassembled WGS sequence"/>
</dbReference>